<name>W7JEN0_9PSEU</name>
<dbReference type="Proteomes" id="UP000019277">
    <property type="component" value="Unassembled WGS sequence"/>
</dbReference>
<proteinExistence type="predicted"/>
<protein>
    <submittedName>
        <fullName evidence="2">Uncharacterized protein</fullName>
    </submittedName>
</protein>
<evidence type="ECO:0000256" key="1">
    <source>
        <dbReference type="SAM" id="MobiDB-lite"/>
    </source>
</evidence>
<evidence type="ECO:0000313" key="3">
    <source>
        <dbReference type="Proteomes" id="UP000019277"/>
    </source>
</evidence>
<reference evidence="2 3" key="1">
    <citation type="journal article" date="2014" name="Genome Announc.">
        <title>Draft Genome Sequence of the Antitrypanosomally Active Sponge-Associated Bacterium Actinokineospora sp. Strain EG49.</title>
        <authorList>
            <person name="Harjes J."/>
            <person name="Ryu T."/>
            <person name="Abdelmohsen U.R."/>
            <person name="Moitinho-Silva L."/>
            <person name="Horn H."/>
            <person name="Ravasi T."/>
            <person name="Hentschel U."/>
        </authorList>
    </citation>
    <scope>NUCLEOTIDE SEQUENCE [LARGE SCALE GENOMIC DNA]</scope>
    <source>
        <strain evidence="2 3">EG49</strain>
    </source>
</reference>
<accession>W7JEN0</accession>
<dbReference type="AlphaFoldDB" id="W7JEN0"/>
<feature type="region of interest" description="Disordered" evidence="1">
    <location>
        <begin position="1"/>
        <end position="42"/>
    </location>
</feature>
<organism evidence="2 3">
    <name type="scientific">Actinokineospora spheciospongiae</name>
    <dbReference type="NCBI Taxonomy" id="909613"/>
    <lineage>
        <taxon>Bacteria</taxon>
        <taxon>Bacillati</taxon>
        <taxon>Actinomycetota</taxon>
        <taxon>Actinomycetes</taxon>
        <taxon>Pseudonocardiales</taxon>
        <taxon>Pseudonocardiaceae</taxon>
        <taxon>Actinokineospora</taxon>
    </lineage>
</organism>
<dbReference type="EMBL" id="AYXG01000005">
    <property type="protein sequence ID" value="EWC64429.1"/>
    <property type="molecule type" value="Genomic_DNA"/>
</dbReference>
<evidence type="ECO:0000313" key="2">
    <source>
        <dbReference type="EMBL" id="EWC64429.1"/>
    </source>
</evidence>
<keyword evidence="3" id="KW-1185">Reference proteome</keyword>
<gene>
    <name evidence="2" type="ORF">UO65_0266</name>
</gene>
<comment type="caution">
    <text evidence="2">The sequence shown here is derived from an EMBL/GenBank/DDBJ whole genome shotgun (WGS) entry which is preliminary data.</text>
</comment>
<sequence length="42" mass="4438">MLNFSHHPPPRPRPASSPTRVGGLRTGAADLDSPKRESGESA</sequence>
<feature type="compositionally biased region" description="Basic and acidic residues" evidence="1">
    <location>
        <begin position="32"/>
        <end position="42"/>
    </location>
</feature>